<dbReference type="Proteomes" id="UP000606786">
    <property type="component" value="Unassembled WGS sequence"/>
</dbReference>
<proteinExistence type="predicted"/>
<protein>
    <submittedName>
        <fullName evidence="1">(Mediterranean fruit fly) hypothetical protein</fullName>
    </submittedName>
</protein>
<organism evidence="1 2">
    <name type="scientific">Ceratitis capitata</name>
    <name type="common">Mediterranean fruit fly</name>
    <name type="synonym">Tephritis capitata</name>
    <dbReference type="NCBI Taxonomy" id="7213"/>
    <lineage>
        <taxon>Eukaryota</taxon>
        <taxon>Metazoa</taxon>
        <taxon>Ecdysozoa</taxon>
        <taxon>Arthropoda</taxon>
        <taxon>Hexapoda</taxon>
        <taxon>Insecta</taxon>
        <taxon>Pterygota</taxon>
        <taxon>Neoptera</taxon>
        <taxon>Endopterygota</taxon>
        <taxon>Diptera</taxon>
        <taxon>Brachycera</taxon>
        <taxon>Muscomorpha</taxon>
        <taxon>Tephritoidea</taxon>
        <taxon>Tephritidae</taxon>
        <taxon>Ceratitis</taxon>
        <taxon>Ceratitis</taxon>
    </lineage>
</organism>
<accession>A0A811UUA7</accession>
<comment type="caution">
    <text evidence="1">The sequence shown here is derived from an EMBL/GenBank/DDBJ whole genome shotgun (WGS) entry which is preliminary data.</text>
</comment>
<reference evidence="1" key="1">
    <citation type="submission" date="2020-11" db="EMBL/GenBank/DDBJ databases">
        <authorList>
            <person name="Whitehead M."/>
        </authorList>
    </citation>
    <scope>NUCLEOTIDE SEQUENCE</scope>
    <source>
        <strain evidence="1">EGII</strain>
    </source>
</reference>
<dbReference type="EMBL" id="CAJHJT010000034">
    <property type="protein sequence ID" value="CAD7002271.1"/>
    <property type="molecule type" value="Genomic_DNA"/>
</dbReference>
<name>A0A811UUA7_CERCA</name>
<evidence type="ECO:0000313" key="2">
    <source>
        <dbReference type="Proteomes" id="UP000606786"/>
    </source>
</evidence>
<keyword evidence="2" id="KW-1185">Reference proteome</keyword>
<gene>
    <name evidence="1" type="ORF">CCAP1982_LOCUS10766</name>
</gene>
<sequence>MDYCGKLQQSLLGRIVHSQRRLRMVTLYAVVWALNQRHILIQWEPSFASFGLARLVDFSPHKWIDAPLIDGPCRTIDVHSYDFRRHKKHQTKKKNGKQKILYELSLLVNGVEAVPPSPRHSCSLDQHRCDVMTIPKRDKRCEAPCTITSTANNWRCCMHLALRHGRKFTRWMAGWLAGWMTD</sequence>
<evidence type="ECO:0000313" key="1">
    <source>
        <dbReference type="EMBL" id="CAD7002271.1"/>
    </source>
</evidence>
<dbReference type="AlphaFoldDB" id="A0A811UUA7"/>